<dbReference type="Gene3D" id="3.40.1410.10">
    <property type="entry name" value="Chorismate lyase-like"/>
    <property type="match status" value="1"/>
</dbReference>
<keyword evidence="1 4" id="KW-0963">Cytoplasm</keyword>
<feature type="binding site" evidence="4">
    <location>
        <position position="95"/>
    </location>
    <ligand>
        <name>substrate</name>
    </ligand>
</feature>
<evidence type="ECO:0000256" key="2">
    <source>
        <dbReference type="ARBA" id="ARBA00022688"/>
    </source>
</evidence>
<dbReference type="PANTHER" id="PTHR38683:SF1">
    <property type="entry name" value="CHORISMATE PYRUVATE-LYASE"/>
    <property type="match status" value="1"/>
</dbReference>
<dbReference type="AlphaFoldDB" id="A0AB33Z1F4"/>
<gene>
    <name evidence="4" type="primary">ubiC</name>
    <name evidence="5" type="ORF">L196_07881</name>
</gene>
<keyword evidence="6" id="KW-1185">Reference proteome</keyword>
<dbReference type="EMBL" id="ASHL01000006">
    <property type="protein sequence ID" value="EPD12772.1"/>
    <property type="molecule type" value="Genomic_DNA"/>
</dbReference>
<comment type="subcellular location">
    <subcellularLocation>
        <location evidence="4">Cytoplasm</location>
    </subcellularLocation>
</comment>
<comment type="pathway">
    <text evidence="4">Cofactor biosynthesis; ubiquinone biosynthesis.</text>
</comment>
<protein>
    <recommendedName>
        <fullName evidence="4">Probable chorismate pyruvate-lyase</fullName>
        <shortName evidence="4">CL</shortName>
        <shortName evidence="4">CPL</shortName>
        <ecNumber evidence="4">4.1.3.40</ecNumber>
    </recommendedName>
</protein>
<keyword evidence="4" id="KW-0670">Pyruvate</keyword>
<evidence type="ECO:0000256" key="3">
    <source>
        <dbReference type="ARBA" id="ARBA00023239"/>
    </source>
</evidence>
<dbReference type="Proteomes" id="UP000015462">
    <property type="component" value="Unassembled WGS sequence"/>
</dbReference>
<name>A0AB33Z1F4_9GAMM</name>
<comment type="similarity">
    <text evidence="4">Belongs to the UbiC family.</text>
</comment>
<organism evidence="5 6">
    <name type="scientific">Cycloclasticus pugetii</name>
    <dbReference type="NCBI Taxonomy" id="34068"/>
    <lineage>
        <taxon>Bacteria</taxon>
        <taxon>Pseudomonadati</taxon>
        <taxon>Pseudomonadota</taxon>
        <taxon>Gammaproteobacteria</taxon>
        <taxon>Thiotrichales</taxon>
        <taxon>Piscirickettsiaceae</taxon>
        <taxon>Cycloclasticus</taxon>
    </lineage>
</organism>
<dbReference type="SUPFAM" id="SSF64288">
    <property type="entry name" value="Chorismate lyase-like"/>
    <property type="match status" value="1"/>
</dbReference>
<dbReference type="Pfam" id="PF04345">
    <property type="entry name" value="Chor_lyase"/>
    <property type="match status" value="1"/>
</dbReference>
<accession>A0AB33Z1F4</accession>
<dbReference type="GO" id="GO:0042866">
    <property type="term" value="P:pyruvate biosynthetic process"/>
    <property type="evidence" value="ECO:0007669"/>
    <property type="project" value="UniProtKB-UniRule"/>
</dbReference>
<comment type="catalytic activity">
    <reaction evidence="4">
        <text>chorismate = 4-hydroxybenzoate + pyruvate</text>
        <dbReference type="Rhea" id="RHEA:16505"/>
        <dbReference type="ChEBI" id="CHEBI:15361"/>
        <dbReference type="ChEBI" id="CHEBI:17879"/>
        <dbReference type="ChEBI" id="CHEBI:29748"/>
        <dbReference type="EC" id="4.1.3.40"/>
    </reaction>
</comment>
<feature type="binding site" evidence="4">
    <location>
        <position position="58"/>
    </location>
    <ligand>
        <name>substrate</name>
    </ligand>
</feature>
<dbReference type="GO" id="GO:0008813">
    <property type="term" value="F:chorismate lyase activity"/>
    <property type="evidence" value="ECO:0007669"/>
    <property type="project" value="UniProtKB-UniRule"/>
</dbReference>
<dbReference type="EC" id="4.1.3.40" evidence="4"/>
<proteinExistence type="inferred from homology"/>
<sequence length="160" mass="18508">MPQQVVDWLLEPNSLTVRMKNTFDEPFSVNVLGQGLAKPLLADARYLNQRPYRYALIREVQLNINNQPFVFARTTLPRKAAHHLQELTHLGDKPLGEVIFSDPRLKRVGLDLAKIGCHQLNLQTQKMLEGQPHIWARRNAYQLNKHVFLVSEFFLPALFN</sequence>
<dbReference type="InterPro" id="IPR007440">
    <property type="entry name" value="Chorismate--pyruvate_lyase"/>
</dbReference>
<reference evidence="5 6" key="1">
    <citation type="journal article" date="2013" name="Genome Announc.">
        <title>Genome Sequence of the Pyrene- and Fluoranthene-Degrading Bacterium Cycloclasticus sp. Strain PY97M.</title>
        <authorList>
            <person name="Cui Z."/>
            <person name="Xu G."/>
            <person name="Li Q."/>
            <person name="Gao W."/>
            <person name="Zheng L."/>
        </authorList>
    </citation>
    <scope>NUCLEOTIDE SEQUENCE [LARGE SCALE GENOMIC DNA]</scope>
    <source>
        <strain evidence="5 6">PY97M</strain>
    </source>
</reference>
<dbReference type="GO" id="GO:0005829">
    <property type="term" value="C:cytosol"/>
    <property type="evidence" value="ECO:0007669"/>
    <property type="project" value="TreeGrafter"/>
</dbReference>
<keyword evidence="3 4" id="KW-0456">Lyase</keyword>
<evidence type="ECO:0000313" key="5">
    <source>
        <dbReference type="EMBL" id="EPD12772.1"/>
    </source>
</evidence>
<comment type="caution">
    <text evidence="5">The sequence shown here is derived from an EMBL/GenBank/DDBJ whole genome shotgun (WGS) entry which is preliminary data.</text>
</comment>
<comment type="function">
    <text evidence="4">Removes the pyruvyl group from chorismate, with concomitant aromatization of the ring, to provide 4-hydroxybenzoate (4HB) for the ubiquinone pathway.</text>
</comment>
<evidence type="ECO:0000256" key="1">
    <source>
        <dbReference type="ARBA" id="ARBA00022490"/>
    </source>
</evidence>
<comment type="caution">
    <text evidence="4">Lacks conserved residue(s) required for the propagation of feature annotation.</text>
</comment>
<dbReference type="PANTHER" id="PTHR38683">
    <property type="entry name" value="CHORISMATE PYRUVATE-LYASE"/>
    <property type="match status" value="1"/>
</dbReference>
<evidence type="ECO:0000256" key="4">
    <source>
        <dbReference type="HAMAP-Rule" id="MF_01632"/>
    </source>
</evidence>
<keyword evidence="2 4" id="KW-0831">Ubiquinone biosynthesis</keyword>
<dbReference type="InterPro" id="IPR028978">
    <property type="entry name" value="Chorismate_lyase_/UTRA_dom_sf"/>
</dbReference>
<dbReference type="HAMAP" id="MF_01632">
    <property type="entry name" value="UbiC"/>
    <property type="match status" value="1"/>
</dbReference>
<evidence type="ECO:0000313" key="6">
    <source>
        <dbReference type="Proteomes" id="UP000015462"/>
    </source>
</evidence>
<feature type="binding site" evidence="4">
    <location>
        <position position="152"/>
    </location>
    <ligand>
        <name>substrate</name>
    </ligand>
</feature>
<dbReference type="GO" id="GO:0006744">
    <property type="term" value="P:ubiquinone biosynthetic process"/>
    <property type="evidence" value="ECO:0007669"/>
    <property type="project" value="UniProtKB-UniRule"/>
</dbReference>